<feature type="domain" description="Suppressor of fused-like" evidence="1">
    <location>
        <begin position="50"/>
        <end position="185"/>
    </location>
</feature>
<dbReference type="Proteomes" id="UP000317708">
    <property type="component" value="Unassembled WGS sequence"/>
</dbReference>
<evidence type="ECO:0000313" key="3">
    <source>
        <dbReference type="Proteomes" id="UP000317708"/>
    </source>
</evidence>
<dbReference type="InterPro" id="IPR020941">
    <property type="entry name" value="SUFU-like_domain"/>
</dbReference>
<dbReference type="EMBL" id="SFBI01000207">
    <property type="protein sequence ID" value="TRU30552.1"/>
    <property type="molecule type" value="Genomic_DNA"/>
</dbReference>
<evidence type="ECO:0000313" key="2">
    <source>
        <dbReference type="EMBL" id="TRU30552.1"/>
    </source>
</evidence>
<proteinExistence type="predicted"/>
<protein>
    <recommendedName>
        <fullName evidence="1">Suppressor of fused-like domain-containing protein</fullName>
    </recommendedName>
</protein>
<comment type="caution">
    <text evidence="2">The sequence shown here is derived from an EMBL/GenBank/DDBJ whole genome shotgun (WGS) entry which is preliminary data.</text>
</comment>
<dbReference type="Pfam" id="PF05076">
    <property type="entry name" value="SUFU"/>
    <property type="match status" value="1"/>
</dbReference>
<reference evidence="2 3" key="1">
    <citation type="submission" date="2019-01" db="EMBL/GenBank/DDBJ databases">
        <title>Coherence of Microcystis species and biogeography revealed through population genomics.</title>
        <authorList>
            <person name="Perez-Carrascal O.M."/>
            <person name="Terrat Y."/>
            <person name="Giani A."/>
            <person name="Fortin N."/>
            <person name="Tromas N."/>
            <person name="Shapiro B.J."/>
        </authorList>
    </citation>
    <scope>NUCLEOTIDE SEQUENCE [LARGE SCALE GENOMIC DNA]</scope>
    <source>
        <strain evidence="2">Ma_MB_S_20031200_S102</strain>
    </source>
</reference>
<gene>
    <name evidence="2" type="ORF">EWV92_21965</name>
</gene>
<name>A0A552E7Z3_MICAE</name>
<organism evidence="2 3">
    <name type="scientific">Microcystis aeruginosa Ma_MB_S_20031200_S102</name>
    <dbReference type="NCBI Taxonomy" id="2486254"/>
    <lineage>
        <taxon>Bacteria</taxon>
        <taxon>Bacillati</taxon>
        <taxon>Cyanobacteriota</taxon>
        <taxon>Cyanophyceae</taxon>
        <taxon>Oscillatoriophycideae</taxon>
        <taxon>Chroococcales</taxon>
        <taxon>Microcystaceae</taxon>
        <taxon>Microcystis</taxon>
    </lineage>
</organism>
<dbReference type="AlphaFoldDB" id="A0A552E7Z3"/>
<accession>A0A552E7Z3</accession>
<sequence length="207" mass="23270">MELMGSMSVVEELREHYVAVVGSEPEYHEMRTRSGESVGVFEWPKGTSRMGVHLYASAGATRHGPGAREHAVELFLGVNTGSDAVKEGFANLILSVLKSNTVPQHGVFVAGNWKVIKGRKFTGWVLTERPDDLIPKLQLADGRHVVFLDALPVFPEEASYRRGNRSDELFEIWEESGLKSWDLDRDLPSVIERRSILRWPSWAQRNG</sequence>
<evidence type="ECO:0000259" key="1">
    <source>
        <dbReference type="Pfam" id="PF05076"/>
    </source>
</evidence>